<keyword evidence="7" id="KW-0653">Protein transport</keyword>
<evidence type="ECO:0000256" key="1">
    <source>
        <dbReference type="ARBA" id="ARBA00004459"/>
    </source>
</evidence>
<comment type="subcellular location">
    <subcellularLocation>
        <location evidence="1">Cell outer membrane</location>
        <topology evidence="1">Lipid-anchor</topology>
    </subcellularLocation>
</comment>
<comment type="similarity">
    <text evidence="2">Belongs to the LolB family.</text>
</comment>
<sequence>MKIINKFLFVAFVAFVATLASCASVEGPQNAIVADGQKGAKEQSVSSPQEASEITRHGKFVLNTFDKAEDRYKNSLSGNFDWIDSNGLLLLTLTATTGQTIATIKVNSVEAVLTDAKGQVLEASTAEELMVRAVGQKMPVSDIRNWIRGKISSNASNVKRDSNSRIVEFMQSDWNVQLLSYDAVGPKRVNLHQDKDGIVTTIRISAR</sequence>
<feature type="signal peptide" evidence="13">
    <location>
        <begin position="1"/>
        <end position="22"/>
    </location>
</feature>
<evidence type="ECO:0000313" key="15">
    <source>
        <dbReference type="Proteomes" id="UP000007472"/>
    </source>
</evidence>
<feature type="chain" id="PRO_5024975268" description="Outer-membrane lipoprotein LolB" evidence="13">
    <location>
        <begin position="23"/>
        <end position="207"/>
    </location>
</feature>
<dbReference type="AlphaFoldDB" id="A0A654KHF3"/>
<dbReference type="GO" id="GO:0009279">
    <property type="term" value="C:cell outer membrane"/>
    <property type="evidence" value="ECO:0007669"/>
    <property type="project" value="UniProtKB-SubCell"/>
</dbReference>
<evidence type="ECO:0000256" key="10">
    <source>
        <dbReference type="ARBA" id="ARBA00023186"/>
    </source>
</evidence>
<name>A0A654KHF3_TAYEM</name>
<evidence type="ECO:0000313" key="14">
    <source>
        <dbReference type="EMBL" id="ADU91877.1"/>
    </source>
</evidence>
<evidence type="ECO:0000256" key="9">
    <source>
        <dbReference type="ARBA" id="ARBA00023139"/>
    </source>
</evidence>
<keyword evidence="9" id="KW-0564">Palmitate</keyword>
<evidence type="ECO:0000256" key="3">
    <source>
        <dbReference type="ARBA" id="ARBA00011245"/>
    </source>
</evidence>
<gene>
    <name evidence="14" type="ordered locus">TEQUI_0946</name>
</gene>
<evidence type="ECO:0000256" key="4">
    <source>
        <dbReference type="ARBA" id="ARBA00016202"/>
    </source>
</evidence>
<dbReference type="GO" id="GO:0015031">
    <property type="term" value="P:protein transport"/>
    <property type="evidence" value="ECO:0007669"/>
    <property type="project" value="UniProtKB-KW"/>
</dbReference>
<evidence type="ECO:0000256" key="11">
    <source>
        <dbReference type="ARBA" id="ARBA00023237"/>
    </source>
</evidence>
<evidence type="ECO:0000256" key="6">
    <source>
        <dbReference type="ARBA" id="ARBA00022729"/>
    </source>
</evidence>
<comment type="subunit">
    <text evidence="3">Monomer.</text>
</comment>
<keyword evidence="11" id="KW-0998">Cell outer membrane</keyword>
<keyword evidence="8" id="KW-0472">Membrane</keyword>
<keyword evidence="10" id="KW-0143">Chaperone</keyword>
<evidence type="ECO:0000256" key="2">
    <source>
        <dbReference type="ARBA" id="ARBA00009696"/>
    </source>
</evidence>
<dbReference type="KEGG" id="teq:TEQUI_0946"/>
<reference evidence="14 15" key="1">
    <citation type="journal article" date="2011" name="J. Bacteriol.">
        <title>Genome sequence of Taylorella equigenitalis MCE9, the causative agent of contagious equine metritis.</title>
        <authorList>
            <person name="Hebert L."/>
            <person name="Moumen B."/>
            <person name="Duquesne F."/>
            <person name="Breuil M.F."/>
            <person name="Laugier C."/>
            <person name="Batto J.M."/>
            <person name="Renault P."/>
            <person name="Petry S."/>
        </authorList>
    </citation>
    <scope>NUCLEOTIDE SEQUENCE [LARGE SCALE GENOMIC DNA]</scope>
    <source>
        <strain evidence="14 15">MCE9</strain>
    </source>
</reference>
<dbReference type="PROSITE" id="PS51257">
    <property type="entry name" value="PROKAR_LIPOPROTEIN"/>
    <property type="match status" value="1"/>
</dbReference>
<dbReference type="Gene3D" id="2.50.20.10">
    <property type="entry name" value="Lipoprotein localisation LolA/LolB/LppX"/>
    <property type="match status" value="1"/>
</dbReference>
<dbReference type="SUPFAM" id="SSF89392">
    <property type="entry name" value="Prokaryotic lipoproteins and lipoprotein localization factors"/>
    <property type="match status" value="1"/>
</dbReference>
<evidence type="ECO:0000256" key="8">
    <source>
        <dbReference type="ARBA" id="ARBA00023136"/>
    </source>
</evidence>
<evidence type="ECO:0000256" key="5">
    <source>
        <dbReference type="ARBA" id="ARBA00022448"/>
    </source>
</evidence>
<dbReference type="Proteomes" id="UP000007472">
    <property type="component" value="Chromosome"/>
</dbReference>
<keyword evidence="12 14" id="KW-0449">Lipoprotein</keyword>
<dbReference type="Pfam" id="PF03550">
    <property type="entry name" value="LolB"/>
    <property type="match status" value="1"/>
</dbReference>
<organism evidence="14 15">
    <name type="scientific">Taylorella equigenitalis (strain MCE9)</name>
    <dbReference type="NCBI Taxonomy" id="937774"/>
    <lineage>
        <taxon>Bacteria</taxon>
        <taxon>Pseudomonadati</taxon>
        <taxon>Pseudomonadota</taxon>
        <taxon>Betaproteobacteria</taxon>
        <taxon>Burkholderiales</taxon>
        <taxon>Alcaligenaceae</taxon>
        <taxon>Taylorella</taxon>
    </lineage>
</organism>
<dbReference type="InterPro" id="IPR004565">
    <property type="entry name" value="OM_lipoprot_LolB"/>
</dbReference>
<dbReference type="InterPro" id="IPR029046">
    <property type="entry name" value="LolA/LolB/LppX"/>
</dbReference>
<dbReference type="CDD" id="cd16326">
    <property type="entry name" value="LolB"/>
    <property type="match status" value="1"/>
</dbReference>
<dbReference type="EMBL" id="CP002456">
    <property type="protein sequence ID" value="ADU91877.1"/>
    <property type="molecule type" value="Genomic_DNA"/>
</dbReference>
<proteinExistence type="inferred from homology"/>
<accession>A0A654KHF3</accession>
<keyword evidence="6 13" id="KW-0732">Signal</keyword>
<keyword evidence="5" id="KW-0813">Transport</keyword>
<protein>
    <recommendedName>
        <fullName evidence="4">Outer-membrane lipoprotein LolB</fullName>
    </recommendedName>
</protein>
<evidence type="ECO:0000256" key="12">
    <source>
        <dbReference type="ARBA" id="ARBA00023288"/>
    </source>
</evidence>
<evidence type="ECO:0000256" key="13">
    <source>
        <dbReference type="SAM" id="SignalP"/>
    </source>
</evidence>
<evidence type="ECO:0000256" key="7">
    <source>
        <dbReference type="ARBA" id="ARBA00022927"/>
    </source>
</evidence>